<feature type="compositionally biased region" description="Polar residues" evidence="7">
    <location>
        <begin position="102"/>
        <end position="112"/>
    </location>
</feature>
<evidence type="ECO:0000256" key="2">
    <source>
        <dbReference type="ARBA" id="ARBA00009639"/>
    </source>
</evidence>
<feature type="compositionally biased region" description="Basic and acidic residues" evidence="7">
    <location>
        <begin position="1025"/>
        <end position="1035"/>
    </location>
</feature>
<dbReference type="EMBL" id="JAESDN010000023">
    <property type="protein sequence ID" value="KAG7040532.1"/>
    <property type="molecule type" value="Genomic_DNA"/>
</dbReference>
<feature type="compositionally biased region" description="Basic and acidic residues" evidence="7">
    <location>
        <begin position="136"/>
        <end position="145"/>
    </location>
</feature>
<feature type="region of interest" description="Disordered" evidence="7">
    <location>
        <begin position="244"/>
        <end position="373"/>
    </location>
</feature>
<feature type="compositionally biased region" description="Polar residues" evidence="7">
    <location>
        <begin position="1404"/>
        <end position="1425"/>
    </location>
</feature>
<comment type="similarity">
    <text evidence="2">Belongs to the WD repeat EDC4 family.</text>
</comment>
<dbReference type="Gene3D" id="2.130.10.10">
    <property type="entry name" value="YVTN repeat-like/Quinoprotein amine dehydrogenase"/>
    <property type="match status" value="1"/>
</dbReference>
<feature type="compositionally biased region" description="Low complexity" evidence="7">
    <location>
        <begin position="1363"/>
        <end position="1403"/>
    </location>
</feature>
<gene>
    <name evidence="9" type="ORF">JMJ77_011396</name>
</gene>
<feature type="compositionally biased region" description="Low complexity" evidence="7">
    <location>
        <begin position="49"/>
        <end position="77"/>
    </location>
</feature>
<dbReference type="SUPFAM" id="SSF50978">
    <property type="entry name" value="WD40 repeat-like"/>
    <property type="match status" value="1"/>
</dbReference>
<feature type="region of interest" description="Disordered" evidence="7">
    <location>
        <begin position="990"/>
        <end position="1009"/>
    </location>
</feature>
<dbReference type="Pfam" id="PF24106">
    <property type="entry name" value="Beta-prop_EDC4L"/>
    <property type="match status" value="1"/>
</dbReference>
<organism evidence="9 10">
    <name type="scientific">Colletotrichum scovillei</name>
    <dbReference type="NCBI Taxonomy" id="1209932"/>
    <lineage>
        <taxon>Eukaryota</taxon>
        <taxon>Fungi</taxon>
        <taxon>Dikarya</taxon>
        <taxon>Ascomycota</taxon>
        <taxon>Pezizomycotina</taxon>
        <taxon>Sordariomycetes</taxon>
        <taxon>Hypocreomycetidae</taxon>
        <taxon>Glomerellales</taxon>
        <taxon>Glomerellaceae</taxon>
        <taxon>Colletotrichum</taxon>
        <taxon>Colletotrichum acutatum species complex</taxon>
    </lineage>
</organism>
<comment type="caution">
    <text evidence="9">The sequence shown here is derived from an EMBL/GenBank/DDBJ whole genome shotgun (WGS) entry which is preliminary data.</text>
</comment>
<evidence type="ECO:0000259" key="8">
    <source>
        <dbReference type="Pfam" id="PF24106"/>
    </source>
</evidence>
<feature type="compositionally biased region" description="Low complexity" evidence="7">
    <location>
        <begin position="84"/>
        <end position="99"/>
    </location>
</feature>
<keyword evidence="6" id="KW-0175">Coiled coil</keyword>
<feature type="region of interest" description="Disordered" evidence="7">
    <location>
        <begin position="1363"/>
        <end position="1425"/>
    </location>
</feature>
<evidence type="ECO:0000256" key="5">
    <source>
        <dbReference type="ARBA" id="ARBA00022737"/>
    </source>
</evidence>
<feature type="compositionally biased region" description="Pro residues" evidence="7">
    <location>
        <begin position="1"/>
        <end position="14"/>
    </location>
</feature>
<dbReference type="OrthoDB" id="21128at2759"/>
<feature type="compositionally biased region" description="Low complexity" evidence="7">
    <location>
        <begin position="1076"/>
        <end position="1085"/>
    </location>
</feature>
<proteinExistence type="inferred from homology"/>
<dbReference type="GO" id="GO:0031087">
    <property type="term" value="P:deadenylation-independent decapping of nuclear-transcribed mRNA"/>
    <property type="evidence" value="ECO:0007669"/>
    <property type="project" value="InterPro"/>
</dbReference>
<feature type="region of interest" description="Disordered" evidence="7">
    <location>
        <begin position="136"/>
        <end position="166"/>
    </location>
</feature>
<dbReference type="GO" id="GO:0000932">
    <property type="term" value="C:P-body"/>
    <property type="evidence" value="ECO:0007669"/>
    <property type="project" value="UniProtKB-SubCell"/>
</dbReference>
<feature type="compositionally biased region" description="Polar residues" evidence="7">
    <location>
        <begin position="1122"/>
        <end position="1131"/>
    </location>
</feature>
<reference evidence="9" key="1">
    <citation type="submission" date="2021-05" db="EMBL/GenBank/DDBJ databases">
        <title>Comparative genomics of three Colletotrichum scovillei strains and genetic complementation revealed genes involved fungal growth and virulence on chili pepper.</title>
        <authorList>
            <person name="Hsieh D.-K."/>
            <person name="Chuang S.-C."/>
            <person name="Chen C.-Y."/>
            <person name="Chao Y.-T."/>
            <person name="Lu M.-Y.J."/>
            <person name="Lee M.-H."/>
            <person name="Shih M.-C."/>
        </authorList>
    </citation>
    <scope>NUCLEOTIDE SEQUENCE</scope>
    <source>
        <strain evidence="9">Coll-153</strain>
    </source>
</reference>
<feature type="compositionally biased region" description="Low complexity" evidence="7">
    <location>
        <begin position="254"/>
        <end position="267"/>
    </location>
</feature>
<feature type="compositionally biased region" description="Polar residues" evidence="7">
    <location>
        <begin position="146"/>
        <end position="158"/>
    </location>
</feature>
<keyword evidence="5" id="KW-0677">Repeat</keyword>
<dbReference type="PANTHER" id="PTHR15598">
    <property type="entry name" value="ENHANCER OF MRNA-DECAPPING PROTEIN 4"/>
    <property type="match status" value="1"/>
</dbReference>
<dbReference type="PANTHER" id="PTHR15598:SF5">
    <property type="entry name" value="ENHANCER OF MRNA-DECAPPING PROTEIN 4"/>
    <property type="match status" value="1"/>
</dbReference>
<feature type="coiled-coil region" evidence="6">
    <location>
        <begin position="393"/>
        <end position="453"/>
    </location>
</feature>
<comment type="subcellular location">
    <subcellularLocation>
        <location evidence="1">Cytoplasm</location>
        <location evidence="1">P-body</location>
    </subcellularLocation>
</comment>
<keyword evidence="3" id="KW-0963">Cytoplasm</keyword>
<evidence type="ECO:0000313" key="9">
    <source>
        <dbReference type="EMBL" id="KAG7040532.1"/>
    </source>
</evidence>
<dbReference type="Proteomes" id="UP000699042">
    <property type="component" value="Unassembled WGS sequence"/>
</dbReference>
<accession>A0A9P7QQ47</accession>
<dbReference type="InterPro" id="IPR045152">
    <property type="entry name" value="EDC4-like"/>
</dbReference>
<keyword evidence="4" id="KW-0853">WD repeat</keyword>
<feature type="domain" description="EDC4-like protein pdc1 beta-propeller" evidence="8">
    <location>
        <begin position="529"/>
        <end position="894"/>
    </location>
</feature>
<evidence type="ECO:0000256" key="6">
    <source>
        <dbReference type="SAM" id="Coils"/>
    </source>
</evidence>
<dbReference type="FunFam" id="2.130.10.10:FF:000817">
    <property type="entry name" value="WGS project CABT00000000 data, contig 2.15"/>
    <property type="match status" value="1"/>
</dbReference>
<feature type="region of interest" description="Disordered" evidence="7">
    <location>
        <begin position="1021"/>
        <end position="1131"/>
    </location>
</feature>
<evidence type="ECO:0000256" key="7">
    <source>
        <dbReference type="SAM" id="MobiDB-lite"/>
    </source>
</evidence>
<dbReference type="InterPro" id="IPR055393">
    <property type="entry name" value="Beta-prop_EDC4L"/>
</dbReference>
<name>A0A9P7QQ47_9PEZI</name>
<evidence type="ECO:0000256" key="1">
    <source>
        <dbReference type="ARBA" id="ARBA00004201"/>
    </source>
</evidence>
<feature type="compositionally biased region" description="Polar residues" evidence="7">
    <location>
        <begin position="268"/>
        <end position="289"/>
    </location>
</feature>
<dbReference type="InterPro" id="IPR015943">
    <property type="entry name" value="WD40/YVTN_repeat-like_dom_sf"/>
</dbReference>
<dbReference type="InterPro" id="IPR036322">
    <property type="entry name" value="WD40_repeat_dom_sf"/>
</dbReference>
<sequence length="1590" mass="174820">MVSPMPPAPTPPGGSMPSNGDRSNNLLNLLKFSGVGSASAAQARQEGYQQQQQQQQQQSPQQQQAQQHHYQQSPQQQQHHHQHQQLQHQPHQSQPQPHQQGRDSSSTMPSSIPTQIVAPARAPADPTGLLAALMKGAHDGEESRSEPPQNGSFSTFGASSPPDDTRAYLLNLLNRPKPSQNDLLLSESTRSNPPQAGENILHRVLAEAGQAPNLSHMAPNSFEYDPNSYAQSSGNYGAYSFPSTQDSNHHVAQHQHQQQYGYNTNHNGSSFDESQITSPHNRTPKTGSISGIAPPQSSGQSPAGPAFQILKKAHDSPSSHHSHHSHHGSESKRIVNEHRSPLASPERLRHSFGHGSSPADKLANPTPGSTASYASIPAEKNKETVSEAIHDIAQQADYEAQQALARAEEEQSRPEYLQDLEDMDTARTEREFEESAHHAAQAIKKELEREENRDLLEKVVSAEVAEEVREIIEEAASHAVADSWESADQDEIVVIEEETPAPVKVFNFPMKPWISIALQDSATEPRPQFRDDAIMDIARLKKEFDQIDRNLYTATENYMAYGMSKAGGLRVIRQDDGKDAKIFTDTKDRIFNVAMSVTPTDHTGIHREAIIGTGITGTVYWVQIKSGEKDHIEDAHPEQYGFALPPMASHEGGDAPGGVLKTRARTSTIHPEFFAVGRGKSINIIWPTYIMQNNLFKPGHDRVVDTERLAKQCSLKINTGKAGKDFTFSQDDSVIVSLDKSGRVKFWDVRDLTAAKEGSDPRAPIPAHTSLEVKEPLMTLTSTPEGEKAWPTSVLLVDKLRPYQKRCALRYMIIGMKQNHTLQLWDLALGKPVQEFNLPHTKESDAVCSVMYHPPTGMLVIGHPTRNSIYFAHLSAPKYNLKSVSQVDYIQRLVAQDTTIPAPDSTAVISGVREYSFANRGILRSLDILCNPAMAQETDEPTLFELYAMHSKGVACLLIKQAELGWTKDNKVLAPVDAVDAGVVTISKLKPPASQPAEPNHQNAEGTHPSARNIAKDSLLQTTPSHDDNAPRRGPESVTPVKIAKAEPKEEETPVPAPAPVKEEKPERKSRKKKAAAAAAAAAAAGNEQTNGSPRVGPSNNNNSNSKDSSKSSGNNSNSNSITQESVESAISSMETRLQNGFNNLLNSSFKTLHGRIDEGLRAREADFDDRQLKLLNMVSEVLNENTQKVLEALIQEQFSNAVIPAIADVAGKAVSDQFTKSMNNQVSHSVQKEIHKALPSATQHALQNGDFVKAISDRVGATVAANVQQEVVNTLTSRLAPSFTNMATQACQRVVGELQKQHRTEMETLNAQRLAESNKVDQLSAIVTRLTGTISSMAASQEQFQNEFLKFQQQMIRVQAQAQQQQQQQQPQQVPHHQQAPSYAPSVVSQVPSQVPSHMQSQAYSNLQSPDRASQHSMSYSGHSQALTVAKSNNEYDADLQARIAVVNQPMKEGRAEEAVVRWMQSGREQEVFEKYMSKYSPEFVRNLPHLVLLTVTATVSLNLESYTRERIAWLEMVVHSLQVSLGEMDGDARAVTPKIMGMLVARVEGLFVRISSTSGNDPVLKNLSQIIVNAKRVIDACQDEQQYA</sequence>
<keyword evidence="10" id="KW-1185">Reference proteome</keyword>
<protein>
    <recommendedName>
        <fullName evidence="8">EDC4-like protein pdc1 beta-propeller domain-containing protein</fullName>
    </recommendedName>
</protein>
<feature type="compositionally biased region" description="Low complexity" evidence="7">
    <location>
        <begin position="1099"/>
        <end position="1121"/>
    </location>
</feature>
<feature type="compositionally biased region" description="Low complexity" evidence="7">
    <location>
        <begin position="290"/>
        <end position="306"/>
    </location>
</feature>
<evidence type="ECO:0000313" key="10">
    <source>
        <dbReference type="Proteomes" id="UP000699042"/>
    </source>
</evidence>
<feature type="region of interest" description="Disordered" evidence="7">
    <location>
        <begin position="1"/>
        <end position="112"/>
    </location>
</feature>
<feature type="compositionally biased region" description="Basic and acidic residues" evidence="7">
    <location>
        <begin position="327"/>
        <end position="340"/>
    </location>
</feature>
<evidence type="ECO:0000256" key="4">
    <source>
        <dbReference type="ARBA" id="ARBA00022574"/>
    </source>
</evidence>
<evidence type="ECO:0000256" key="3">
    <source>
        <dbReference type="ARBA" id="ARBA00022490"/>
    </source>
</evidence>